<keyword evidence="1" id="KW-0812">Transmembrane</keyword>
<evidence type="ECO:0000313" key="2">
    <source>
        <dbReference type="EMBL" id="EIM08206.1"/>
    </source>
</evidence>
<comment type="caution">
    <text evidence="2">The sequence shown here is derived from an EMBL/GenBank/DDBJ whole genome shotgun (WGS) entry which is preliminary data.</text>
</comment>
<name>A0AA87INX3_9BACL</name>
<protein>
    <submittedName>
        <fullName evidence="2">Uncharacterized protein</fullName>
    </submittedName>
</protein>
<evidence type="ECO:0000313" key="3">
    <source>
        <dbReference type="Proteomes" id="UP000004725"/>
    </source>
</evidence>
<evidence type="ECO:0000256" key="1">
    <source>
        <dbReference type="SAM" id="Phobius"/>
    </source>
</evidence>
<keyword evidence="1" id="KW-0472">Membrane</keyword>
<proteinExistence type="predicted"/>
<sequence>MIQVFWYIYAALLATSTIGFFVHGGYRSPIFLIDLAFTVIAWIGLFGFVTHHQIFTPFVWQVIFAAVVLWDLLFFFFIKAHVTTEEPAAGTASMTVISGLLMLALLGPLYYALFHYSF</sequence>
<feature type="transmembrane region" description="Helical" evidence="1">
    <location>
        <begin position="58"/>
        <end position="78"/>
    </location>
</feature>
<gene>
    <name evidence="2" type="ORF">A1A1_01835</name>
</gene>
<organism evidence="2 3">
    <name type="scientific">Planococcus antarcticus DSM 14505</name>
    <dbReference type="NCBI Taxonomy" id="1185653"/>
    <lineage>
        <taxon>Bacteria</taxon>
        <taxon>Bacillati</taxon>
        <taxon>Bacillota</taxon>
        <taxon>Bacilli</taxon>
        <taxon>Bacillales</taxon>
        <taxon>Caryophanaceae</taxon>
        <taxon>Planococcus</taxon>
    </lineage>
</organism>
<keyword evidence="1" id="KW-1133">Transmembrane helix</keyword>
<feature type="transmembrane region" description="Helical" evidence="1">
    <location>
        <begin position="30"/>
        <end position="52"/>
    </location>
</feature>
<feature type="transmembrane region" description="Helical" evidence="1">
    <location>
        <begin position="6"/>
        <end position="23"/>
    </location>
</feature>
<dbReference type="AlphaFoldDB" id="A0AA87INX3"/>
<dbReference type="Proteomes" id="UP000004725">
    <property type="component" value="Unassembled WGS sequence"/>
</dbReference>
<feature type="transmembrane region" description="Helical" evidence="1">
    <location>
        <begin position="90"/>
        <end position="113"/>
    </location>
</feature>
<accession>A0AA87INX3</accession>
<reference evidence="2 3" key="1">
    <citation type="journal article" date="2012" name="J. Bacteriol.">
        <title>Genome Sequence of the Antarctic Psychrophile Bacterium Planococcus antarcticus DSM 14505.</title>
        <authorList>
            <person name="Margolles A."/>
            <person name="Gueimonde M."/>
            <person name="Sanchez B."/>
        </authorList>
    </citation>
    <scope>NUCLEOTIDE SEQUENCE [LARGE SCALE GENOMIC DNA]</scope>
    <source>
        <strain evidence="2 3">DSM 14505</strain>
    </source>
</reference>
<dbReference type="RefSeq" id="WP_006828385.1">
    <property type="nucleotide sequence ID" value="NZ_AJYB01000008.1"/>
</dbReference>
<dbReference type="EMBL" id="AJYB01000008">
    <property type="protein sequence ID" value="EIM08206.1"/>
    <property type="molecule type" value="Genomic_DNA"/>
</dbReference>